<accession>Q75C28</accession>
<evidence type="ECO:0000256" key="2">
    <source>
        <dbReference type="ARBA" id="ARBA00005594"/>
    </source>
</evidence>
<dbReference type="CDD" id="cd00806">
    <property type="entry name" value="TrpRS_core"/>
    <property type="match status" value="1"/>
</dbReference>
<evidence type="ECO:0000256" key="6">
    <source>
        <dbReference type="ARBA" id="ARBA00022840"/>
    </source>
</evidence>
<dbReference type="InterPro" id="IPR050203">
    <property type="entry name" value="Trp-tRNA_synthetase"/>
</dbReference>
<dbReference type="FunCoup" id="Q75C28">
    <property type="interactions" value="436"/>
</dbReference>
<dbReference type="PRINTS" id="PR01039">
    <property type="entry name" value="TRNASYNTHTRP"/>
</dbReference>
<dbReference type="PROSITE" id="PS00178">
    <property type="entry name" value="AA_TRNA_LIGASE_I"/>
    <property type="match status" value="1"/>
</dbReference>
<evidence type="ECO:0000256" key="5">
    <source>
        <dbReference type="ARBA" id="ARBA00022741"/>
    </source>
</evidence>
<dbReference type="FunFam" id="1.10.240.10:FF:000002">
    <property type="entry name" value="Tryptophan--tRNA ligase"/>
    <property type="match status" value="1"/>
</dbReference>
<dbReference type="STRING" id="284811.Q75C28"/>
<dbReference type="GO" id="GO:0070183">
    <property type="term" value="P:mitochondrial tryptophanyl-tRNA aminoacylation"/>
    <property type="evidence" value="ECO:0000318"/>
    <property type="project" value="GO_Central"/>
</dbReference>
<keyword evidence="5 11" id="KW-0547">Nucleotide-binding</keyword>
<dbReference type="InterPro" id="IPR002306">
    <property type="entry name" value="Trp-tRNA-ligase"/>
</dbReference>
<dbReference type="RefSeq" id="NP_983491.1">
    <property type="nucleotide sequence ID" value="NM_208844.1"/>
</dbReference>
<dbReference type="GeneID" id="4619618"/>
<organism evidence="12 13">
    <name type="scientific">Eremothecium gossypii (strain ATCC 10895 / CBS 109.51 / FGSC 9923 / NRRL Y-1056)</name>
    <name type="common">Yeast</name>
    <name type="synonym">Ashbya gossypii</name>
    <dbReference type="NCBI Taxonomy" id="284811"/>
    <lineage>
        <taxon>Eukaryota</taxon>
        <taxon>Fungi</taxon>
        <taxon>Dikarya</taxon>
        <taxon>Ascomycota</taxon>
        <taxon>Saccharomycotina</taxon>
        <taxon>Saccharomycetes</taxon>
        <taxon>Saccharomycetales</taxon>
        <taxon>Saccharomycetaceae</taxon>
        <taxon>Eremothecium</taxon>
    </lineage>
</organism>
<evidence type="ECO:0000256" key="9">
    <source>
        <dbReference type="ARBA" id="ARBA00030268"/>
    </source>
</evidence>
<dbReference type="SUPFAM" id="SSF52374">
    <property type="entry name" value="Nucleotidylyl transferase"/>
    <property type="match status" value="1"/>
</dbReference>
<keyword evidence="4 11" id="KW-0436">Ligase</keyword>
<evidence type="ECO:0000256" key="11">
    <source>
        <dbReference type="RuleBase" id="RU363036"/>
    </source>
</evidence>
<dbReference type="FunFam" id="3.40.50.620:FF:000082">
    <property type="entry name" value="MSW1p Mitochondrial tryptophanyl-tRNA synthetase"/>
    <property type="match status" value="1"/>
</dbReference>
<dbReference type="OMA" id="PNHIRIE"/>
<evidence type="ECO:0000256" key="7">
    <source>
        <dbReference type="ARBA" id="ARBA00022917"/>
    </source>
</evidence>
<dbReference type="Gene3D" id="3.40.50.620">
    <property type="entry name" value="HUPs"/>
    <property type="match status" value="1"/>
</dbReference>
<dbReference type="InterPro" id="IPR001412">
    <property type="entry name" value="aa-tRNA-synth_I_CS"/>
</dbReference>
<dbReference type="AlphaFoldDB" id="Q75C28"/>
<dbReference type="Pfam" id="PF00579">
    <property type="entry name" value="tRNA-synt_1b"/>
    <property type="match status" value="1"/>
</dbReference>
<proteinExistence type="inferred from homology"/>
<dbReference type="EMBL" id="AE016816">
    <property type="protein sequence ID" value="AAS51315.1"/>
    <property type="molecule type" value="Genomic_DNA"/>
</dbReference>
<protein>
    <recommendedName>
        <fullName evidence="10">Tryptophan--tRNA ligase, mitochondrial</fullName>
        <ecNumber evidence="3">6.1.1.2</ecNumber>
    </recommendedName>
    <alternativeName>
        <fullName evidence="9">Tryptophanyl-tRNA synthetase</fullName>
    </alternativeName>
</protein>
<evidence type="ECO:0000256" key="3">
    <source>
        <dbReference type="ARBA" id="ARBA00013161"/>
    </source>
</evidence>
<evidence type="ECO:0000256" key="8">
    <source>
        <dbReference type="ARBA" id="ARBA00023146"/>
    </source>
</evidence>
<keyword evidence="8 11" id="KW-0030">Aminoacyl-tRNA synthetase</keyword>
<gene>
    <name evidence="12" type="ORF">AGOS_ACR089C</name>
</gene>
<dbReference type="Proteomes" id="UP000000591">
    <property type="component" value="Chromosome III"/>
</dbReference>
<dbReference type="InterPro" id="IPR014729">
    <property type="entry name" value="Rossmann-like_a/b/a_fold"/>
</dbReference>
<dbReference type="HOGENOM" id="CLU_029244_1_3_1"/>
<evidence type="ECO:0000313" key="12">
    <source>
        <dbReference type="EMBL" id="AAS51315.1"/>
    </source>
</evidence>
<evidence type="ECO:0000256" key="10">
    <source>
        <dbReference type="ARBA" id="ARBA00069760"/>
    </source>
</evidence>
<comment type="subcellular location">
    <subcellularLocation>
        <location evidence="1">Mitochondrion matrix</location>
    </subcellularLocation>
</comment>
<evidence type="ECO:0000256" key="4">
    <source>
        <dbReference type="ARBA" id="ARBA00022598"/>
    </source>
</evidence>
<reference evidence="13" key="2">
    <citation type="journal article" date="2013" name="G3 (Bethesda)">
        <title>Genomes of Ashbya fungi isolated from insects reveal four mating-type loci, numerous translocations, lack of transposons, and distinct gene duplications.</title>
        <authorList>
            <person name="Dietrich F.S."/>
            <person name="Voegeli S."/>
            <person name="Kuo S."/>
            <person name="Philippsen P."/>
        </authorList>
    </citation>
    <scope>GENOME REANNOTATION</scope>
    <source>
        <strain evidence="13">ATCC 10895 / CBS 109.51 / FGSC 9923 / NRRL Y-1056</strain>
    </source>
</reference>
<reference evidence="12 13" key="1">
    <citation type="journal article" date="2004" name="Science">
        <title>The Ashbya gossypii genome as a tool for mapping the ancient Saccharomyces cerevisiae genome.</title>
        <authorList>
            <person name="Dietrich F.S."/>
            <person name="Voegeli S."/>
            <person name="Brachat S."/>
            <person name="Lerch A."/>
            <person name="Gates K."/>
            <person name="Steiner S."/>
            <person name="Mohr C."/>
            <person name="Pohlmann R."/>
            <person name="Luedi P."/>
            <person name="Choi S."/>
            <person name="Wing R.A."/>
            <person name="Flavier A."/>
            <person name="Gaffney T.D."/>
            <person name="Philippsen P."/>
        </authorList>
    </citation>
    <scope>NUCLEOTIDE SEQUENCE [LARGE SCALE GENOMIC DNA]</scope>
    <source>
        <strain evidence="13">ATCC 10895 / CBS 109.51 / FGSC 9923 / NRRL Y-1056</strain>
    </source>
</reference>
<dbReference type="KEGG" id="ago:AGOS_ACR089C"/>
<sequence>MVRYKDLSNLISSSGITMQIKCGSGLRQFVRKASTIQNIDYANRSLKLPDGAVVFSLIQPTGKFHLGNYLGAVRVWTELSEDAPAGGKCIFGTADLHAITIPKPDGNAFRQMRHEAIASLLAVGIDPTKSILFHQSQVPEHAELCWYLSTLTSMGALNRMTQWKTKANIKDTSSEKVGAVKLGLFTYPVLQAADVLLYKSTHIPVGEDQVQQLELTRQLAQAFNSTYKTRYFREPTTLLTPTRKVLSLQNPLKKMSKSDANQNSCICVTDEPDAIRRKIRSAVTDSIGHEFKYDPEGRPGVSNLINIVAGIQKKTIAAVEADIAGFKDHATFKNYVTDILVAELRGPREEFARYMNDKSYIYEVERNGAERAGAIAAKTLAEVRAIMGY</sequence>
<dbReference type="InParanoid" id="Q75C28"/>
<dbReference type="PANTHER" id="PTHR43766:SF1">
    <property type="entry name" value="TRYPTOPHAN--TRNA LIGASE, MITOCHONDRIAL"/>
    <property type="match status" value="1"/>
</dbReference>
<dbReference type="OrthoDB" id="15808at2759"/>
<dbReference type="GO" id="GO:0005524">
    <property type="term" value="F:ATP binding"/>
    <property type="evidence" value="ECO:0007669"/>
    <property type="project" value="UniProtKB-KW"/>
</dbReference>
<name>Q75C28_EREGS</name>
<dbReference type="Gene3D" id="1.10.240.10">
    <property type="entry name" value="Tyrosyl-Transfer RNA Synthetase"/>
    <property type="match status" value="1"/>
</dbReference>
<dbReference type="GO" id="GO:0004830">
    <property type="term" value="F:tryptophan-tRNA ligase activity"/>
    <property type="evidence" value="ECO:0000318"/>
    <property type="project" value="GO_Central"/>
</dbReference>
<comment type="similarity">
    <text evidence="2 11">Belongs to the class-I aminoacyl-tRNA synthetase family.</text>
</comment>
<dbReference type="eggNOG" id="KOG2713">
    <property type="taxonomic scope" value="Eukaryota"/>
</dbReference>
<dbReference type="GO" id="GO:0005739">
    <property type="term" value="C:mitochondrion"/>
    <property type="evidence" value="ECO:0000318"/>
    <property type="project" value="GO_Central"/>
</dbReference>
<dbReference type="NCBIfam" id="TIGR00233">
    <property type="entry name" value="trpS"/>
    <property type="match status" value="1"/>
</dbReference>
<keyword evidence="7 11" id="KW-0648">Protein biosynthesis</keyword>
<dbReference type="PANTHER" id="PTHR43766">
    <property type="entry name" value="TRYPTOPHAN--TRNA LIGASE, MITOCHONDRIAL"/>
    <property type="match status" value="1"/>
</dbReference>
<keyword evidence="6 11" id="KW-0067">ATP-binding</keyword>
<dbReference type="EC" id="6.1.1.2" evidence="3"/>
<evidence type="ECO:0000313" key="13">
    <source>
        <dbReference type="Proteomes" id="UP000000591"/>
    </source>
</evidence>
<dbReference type="InterPro" id="IPR002305">
    <property type="entry name" value="aa-tRNA-synth_Ic"/>
</dbReference>
<dbReference type="GO" id="GO:0005759">
    <property type="term" value="C:mitochondrial matrix"/>
    <property type="evidence" value="ECO:0000318"/>
    <property type="project" value="GO_Central"/>
</dbReference>
<keyword evidence="13" id="KW-1185">Reference proteome</keyword>
<evidence type="ECO:0000256" key="1">
    <source>
        <dbReference type="ARBA" id="ARBA00004305"/>
    </source>
</evidence>